<dbReference type="AlphaFoldDB" id="A0A563EH47"/>
<keyword evidence="4" id="KW-1185">Reference proteome</keyword>
<proteinExistence type="predicted"/>
<protein>
    <submittedName>
        <fullName evidence="3">Uncharacterized protein</fullName>
    </submittedName>
</protein>
<name>A0A563EH47_9PSEU</name>
<gene>
    <name evidence="3" type="ORF">FKR81_37610</name>
</gene>
<evidence type="ECO:0000313" key="4">
    <source>
        <dbReference type="Proteomes" id="UP000316639"/>
    </source>
</evidence>
<keyword evidence="2" id="KW-0472">Membrane</keyword>
<accession>A0A563EH47</accession>
<feature type="region of interest" description="Disordered" evidence="1">
    <location>
        <begin position="38"/>
        <end position="66"/>
    </location>
</feature>
<organism evidence="3 4">
    <name type="scientific">Lentzea tibetensis</name>
    <dbReference type="NCBI Taxonomy" id="2591470"/>
    <lineage>
        <taxon>Bacteria</taxon>
        <taxon>Bacillati</taxon>
        <taxon>Actinomycetota</taxon>
        <taxon>Actinomycetes</taxon>
        <taxon>Pseudonocardiales</taxon>
        <taxon>Pseudonocardiaceae</taxon>
        <taxon>Lentzea</taxon>
    </lineage>
</organism>
<evidence type="ECO:0000256" key="1">
    <source>
        <dbReference type="SAM" id="MobiDB-lite"/>
    </source>
</evidence>
<evidence type="ECO:0000256" key="2">
    <source>
        <dbReference type="SAM" id="Phobius"/>
    </source>
</evidence>
<dbReference type="EMBL" id="VOBR01000037">
    <property type="protein sequence ID" value="TWP45943.1"/>
    <property type="molecule type" value="Genomic_DNA"/>
</dbReference>
<comment type="caution">
    <text evidence="3">The sequence shown here is derived from an EMBL/GenBank/DDBJ whole genome shotgun (WGS) entry which is preliminary data.</text>
</comment>
<dbReference type="Proteomes" id="UP000316639">
    <property type="component" value="Unassembled WGS sequence"/>
</dbReference>
<evidence type="ECO:0000313" key="3">
    <source>
        <dbReference type="EMBL" id="TWP45943.1"/>
    </source>
</evidence>
<keyword evidence="2" id="KW-0812">Transmembrane</keyword>
<sequence length="100" mass="11593">MDTLTKLAFAVLVVIALGVGWWLLGDWRKQRRRARATAWARQQVSPEKPPPLPQADDPTEPLDLWPTEESEMPNLVRPYWWITEPTEVLPRITDHRTPGE</sequence>
<reference evidence="3 4" key="1">
    <citation type="submission" date="2019-07" db="EMBL/GenBank/DDBJ databases">
        <title>Lentzea xizangensis sp. nov., isolated from Qinghai-Tibetan Plateau Soils.</title>
        <authorList>
            <person name="Huang J."/>
        </authorList>
    </citation>
    <scope>NUCLEOTIDE SEQUENCE [LARGE SCALE GENOMIC DNA]</scope>
    <source>
        <strain evidence="3 4">FXJ1.1311</strain>
    </source>
</reference>
<keyword evidence="2" id="KW-1133">Transmembrane helix</keyword>
<feature type="transmembrane region" description="Helical" evidence="2">
    <location>
        <begin position="6"/>
        <end position="25"/>
    </location>
</feature>
<dbReference type="RefSeq" id="WP_146359121.1">
    <property type="nucleotide sequence ID" value="NZ_VOBR01000037.1"/>
</dbReference>